<dbReference type="PANTHER" id="PTHR43652">
    <property type="entry name" value="BASIC AMINO ACID ANTIPORTER YFCC-RELATED"/>
    <property type="match status" value="1"/>
</dbReference>
<feature type="transmembrane region" description="Helical" evidence="7">
    <location>
        <begin position="243"/>
        <end position="261"/>
    </location>
</feature>
<evidence type="ECO:0000256" key="5">
    <source>
        <dbReference type="ARBA" id="ARBA00022989"/>
    </source>
</evidence>
<proteinExistence type="predicted"/>
<feature type="transmembrane region" description="Helical" evidence="7">
    <location>
        <begin position="15"/>
        <end position="35"/>
    </location>
</feature>
<feature type="domain" description="Citrate transporter-like" evidence="8">
    <location>
        <begin position="30"/>
        <end position="262"/>
    </location>
</feature>
<evidence type="ECO:0000313" key="9">
    <source>
        <dbReference type="EMBL" id="ALP93844.1"/>
    </source>
</evidence>
<keyword evidence="2" id="KW-0813">Transport</keyword>
<feature type="transmembrane region" description="Helical" evidence="7">
    <location>
        <begin position="152"/>
        <end position="170"/>
    </location>
</feature>
<evidence type="ECO:0000256" key="3">
    <source>
        <dbReference type="ARBA" id="ARBA00022692"/>
    </source>
</evidence>
<dbReference type="RefSeq" id="WP_201015158.1">
    <property type="nucleotide sequence ID" value="NZ_CP011307.1"/>
</dbReference>
<evidence type="ECO:0000256" key="6">
    <source>
        <dbReference type="ARBA" id="ARBA00023136"/>
    </source>
</evidence>
<dbReference type="EMBL" id="CP011307">
    <property type="protein sequence ID" value="ALP93844.1"/>
    <property type="molecule type" value="Genomic_DNA"/>
</dbReference>
<dbReference type="InterPro" id="IPR004680">
    <property type="entry name" value="Cit_transptr-like_dom"/>
</dbReference>
<accession>A0A0S2W3A7</accession>
<dbReference type="KEGG" id="ibu:IB211_01451"/>
<sequence length="435" mass="46431">MADIIINALKMPSELLGADIWCLILILITLVLFAADKWPMGFVAMVSSIVLALTGTMEVKQIYAGWSSNLVLMLIGMMIVGQAMFETGAVIMIGRPIMKAKWASNERSVMIALMLISGFLSAFLSNTAVVATFIPLIGAMVASSKGKLHQKYLMMPLGFAAAMGGTLTVIGSTSQPMVNTVLEGQGLELMGMFSILPVALPSFIFMIIYMSTVGYKGMKKHCDFEDVLIDTDASAMETFQPTWRTWVSIGVLVFCVIGFFLGLWTLAAIALIGAAVCIFTGCVSFKKAFNSVDWNTICVMAFAQGIAAAMNDSGAGAMIANWAVNVVGNNLVLQLAACIIVNTVLTNIMSNTATAAMMAPIYILIASQLGVSYMPFMIGIAVATNLTAATPIGGTAVTMTSQAGYRFKDFVKIGTPMNVVWAILTIVMTIICFPF</sequence>
<evidence type="ECO:0000256" key="7">
    <source>
        <dbReference type="SAM" id="Phobius"/>
    </source>
</evidence>
<feature type="domain" description="Citrate transporter-like" evidence="8">
    <location>
        <begin position="266"/>
        <end position="432"/>
    </location>
</feature>
<gene>
    <name evidence="9" type="ORF">IB211_01451</name>
</gene>
<feature type="transmembrane region" description="Helical" evidence="7">
    <location>
        <begin position="41"/>
        <end position="59"/>
    </location>
</feature>
<evidence type="ECO:0000256" key="4">
    <source>
        <dbReference type="ARBA" id="ARBA00022737"/>
    </source>
</evidence>
<protein>
    <submittedName>
        <fullName evidence="9">TrkA domain protein</fullName>
    </submittedName>
</protein>
<evidence type="ECO:0000259" key="8">
    <source>
        <dbReference type="Pfam" id="PF03600"/>
    </source>
</evidence>
<dbReference type="AlphaFoldDB" id="A0A0S2W3A7"/>
<dbReference type="InterPro" id="IPR051679">
    <property type="entry name" value="DASS-Related_Transporters"/>
</dbReference>
<organism evidence="9 10">
    <name type="scientific">Intestinimonas butyriciproducens</name>
    <dbReference type="NCBI Taxonomy" id="1297617"/>
    <lineage>
        <taxon>Bacteria</taxon>
        <taxon>Bacillati</taxon>
        <taxon>Bacillota</taxon>
        <taxon>Clostridia</taxon>
        <taxon>Eubacteriales</taxon>
        <taxon>Intestinimonas</taxon>
    </lineage>
</organism>
<feature type="transmembrane region" description="Helical" evidence="7">
    <location>
        <begin position="190"/>
        <end position="210"/>
    </location>
</feature>
<dbReference type="Pfam" id="PF03600">
    <property type="entry name" value="CitMHS"/>
    <property type="match status" value="2"/>
</dbReference>
<evidence type="ECO:0000313" key="10">
    <source>
        <dbReference type="Proteomes" id="UP000064844"/>
    </source>
</evidence>
<keyword evidence="3 7" id="KW-0812">Transmembrane</keyword>
<reference evidence="9 10" key="1">
    <citation type="journal article" date="2015" name="Nat. Commun.">
        <title>Production of butyrate from lysine and the Amadori product fructoselysine by a human gut commensal.</title>
        <authorList>
            <person name="Bui T.P."/>
            <person name="Ritari J."/>
            <person name="Boeren S."/>
            <person name="de Waard P."/>
            <person name="Plugge C.M."/>
            <person name="de Vos W.M."/>
        </authorList>
    </citation>
    <scope>NUCLEOTIDE SEQUENCE [LARGE SCALE GENOMIC DNA]</scope>
    <source>
        <strain evidence="9 10">AF211</strain>
    </source>
</reference>
<dbReference type="PANTHER" id="PTHR43652:SF2">
    <property type="entry name" value="BASIC AMINO ACID ANTIPORTER YFCC-RELATED"/>
    <property type="match status" value="1"/>
</dbReference>
<dbReference type="STRING" id="1297617.IB211_01451"/>
<feature type="transmembrane region" description="Helical" evidence="7">
    <location>
        <begin position="413"/>
        <end position="433"/>
    </location>
</feature>
<keyword evidence="5 7" id="KW-1133">Transmembrane helix</keyword>
<reference evidence="10" key="2">
    <citation type="submission" date="2015-04" db="EMBL/GenBank/DDBJ databases">
        <title>A butyrogenic pathway from the amino acid lysine in a human gut commensal.</title>
        <authorList>
            <person name="de Vos W.M."/>
            <person name="Bui N.T.P."/>
            <person name="Plugge C.M."/>
            <person name="Ritari J."/>
        </authorList>
    </citation>
    <scope>NUCLEOTIDE SEQUENCE [LARGE SCALE GENOMIC DNA]</scope>
    <source>
        <strain evidence="10">AF211</strain>
    </source>
</reference>
<dbReference type="Proteomes" id="UP000064844">
    <property type="component" value="Chromosome"/>
</dbReference>
<comment type="subcellular location">
    <subcellularLocation>
        <location evidence="1">Membrane</location>
        <topology evidence="1">Multi-pass membrane protein</topology>
    </subcellularLocation>
</comment>
<dbReference type="eggNOG" id="COG1055">
    <property type="taxonomic scope" value="Bacteria"/>
</dbReference>
<evidence type="ECO:0000256" key="1">
    <source>
        <dbReference type="ARBA" id="ARBA00004141"/>
    </source>
</evidence>
<dbReference type="GO" id="GO:0055085">
    <property type="term" value="P:transmembrane transport"/>
    <property type="evidence" value="ECO:0007669"/>
    <property type="project" value="InterPro"/>
</dbReference>
<feature type="transmembrane region" description="Helical" evidence="7">
    <location>
        <begin position="71"/>
        <end position="93"/>
    </location>
</feature>
<feature type="transmembrane region" description="Helical" evidence="7">
    <location>
        <begin position="267"/>
        <end position="285"/>
    </location>
</feature>
<name>A0A0S2W3A7_9FIRM</name>
<dbReference type="GO" id="GO:0005886">
    <property type="term" value="C:plasma membrane"/>
    <property type="evidence" value="ECO:0007669"/>
    <property type="project" value="TreeGrafter"/>
</dbReference>
<evidence type="ECO:0000256" key="2">
    <source>
        <dbReference type="ARBA" id="ARBA00022448"/>
    </source>
</evidence>
<feature type="transmembrane region" description="Helical" evidence="7">
    <location>
        <begin position="113"/>
        <end position="140"/>
    </location>
</feature>
<keyword evidence="6 7" id="KW-0472">Membrane</keyword>
<keyword evidence="4" id="KW-0677">Repeat</keyword>
<keyword evidence="10" id="KW-1185">Reference proteome</keyword>